<keyword evidence="2 4" id="KW-0808">Transferase</keyword>
<sequence length="497" mass="52808">MQPHERYVVGIDSSTQSVKAIAWTADGTPRAEGRAPHAISTPGALLAEQNAEDWWTAAATALAAVTGQVDPAAIDGIAIANQRETMALLDADRRPLAPATLWLDRRAREMVAVLAEELGGERLHAISGKPVDVIPCVYRLRYLREHQPELLDRAAQILSVHDFLVQKLTGEAAASWTSADPFGIFDIEEKQWSRTILDHLGIPLSKLPPLYRPGAPIGHVTPAAAAATGLRPGTPVFAGGGDGHSAGLAVGATSPGVVYLNLGTAVVGGLWSPTPELSRYWRTLVSPTGDGYLLESCQRGGAYFVNWLLDSFAGGHEDKTVFERLEAQALKLPVGSGGVMVCSYLMGCMDPHWDENARATFTGMGPETGMGHLYRASLEAITLEFARALEQMRRQHAKVERVLVIGGGAGSPLWLRMVADSTGLPVIRSLSNEASALGAGMCAAVGAGWHADFAAATRAMTRIAEQVDPSPAAFADWQALSARQARVYEGMKLAGSA</sequence>
<dbReference type="PROSITE" id="PS00445">
    <property type="entry name" value="FGGY_KINASES_2"/>
    <property type="match status" value="1"/>
</dbReference>
<dbReference type="EMBL" id="PXYK01000011">
    <property type="protein sequence ID" value="PSJ59532.1"/>
    <property type="molecule type" value="Genomic_DNA"/>
</dbReference>
<evidence type="ECO:0000313" key="8">
    <source>
        <dbReference type="Proteomes" id="UP000241229"/>
    </source>
</evidence>
<reference evidence="7 8" key="1">
    <citation type="submission" date="2018-03" db="EMBL/GenBank/DDBJ databases">
        <title>The draft genome of Mesorhizobium sp. 6GN-30.</title>
        <authorList>
            <person name="Liu L."/>
            <person name="Li L."/>
            <person name="Wang T."/>
            <person name="Zhang X."/>
            <person name="Liang L."/>
        </authorList>
    </citation>
    <scope>NUCLEOTIDE SEQUENCE [LARGE SCALE GENOMIC DNA]</scope>
    <source>
        <strain evidence="7 8">6GN30</strain>
    </source>
</reference>
<dbReference type="InterPro" id="IPR018484">
    <property type="entry name" value="FGGY_N"/>
</dbReference>
<dbReference type="PANTHER" id="PTHR43095">
    <property type="entry name" value="SUGAR KINASE"/>
    <property type="match status" value="1"/>
</dbReference>
<evidence type="ECO:0000313" key="7">
    <source>
        <dbReference type="EMBL" id="PSJ59532.1"/>
    </source>
</evidence>
<feature type="domain" description="Carbohydrate kinase FGGY N-terminal" evidence="5">
    <location>
        <begin position="7"/>
        <end position="247"/>
    </location>
</feature>
<dbReference type="Gene3D" id="3.30.420.40">
    <property type="match status" value="2"/>
</dbReference>
<organism evidence="7 8">
    <name type="scientific">Kumtagia ephedrae</name>
    <dbReference type="NCBI Taxonomy" id="2116701"/>
    <lineage>
        <taxon>Bacteria</taxon>
        <taxon>Pseudomonadati</taxon>
        <taxon>Pseudomonadota</taxon>
        <taxon>Alphaproteobacteria</taxon>
        <taxon>Hyphomicrobiales</taxon>
        <taxon>Phyllobacteriaceae</taxon>
        <taxon>Kumtagia</taxon>
    </lineage>
</organism>
<keyword evidence="3 4" id="KW-0418">Kinase</keyword>
<dbReference type="GO" id="GO:0005975">
    <property type="term" value="P:carbohydrate metabolic process"/>
    <property type="evidence" value="ECO:0007669"/>
    <property type="project" value="InterPro"/>
</dbReference>
<evidence type="ECO:0000259" key="5">
    <source>
        <dbReference type="Pfam" id="PF00370"/>
    </source>
</evidence>
<dbReference type="OrthoDB" id="9805576at2"/>
<dbReference type="Pfam" id="PF00370">
    <property type="entry name" value="FGGY_N"/>
    <property type="match status" value="1"/>
</dbReference>
<evidence type="ECO:0000256" key="1">
    <source>
        <dbReference type="ARBA" id="ARBA00009156"/>
    </source>
</evidence>
<dbReference type="RefSeq" id="WP_106772607.1">
    <property type="nucleotide sequence ID" value="NZ_PXYK01000011.1"/>
</dbReference>
<evidence type="ECO:0000259" key="6">
    <source>
        <dbReference type="Pfam" id="PF02782"/>
    </source>
</evidence>
<dbReference type="InterPro" id="IPR050406">
    <property type="entry name" value="FGGY_Carb_Kinase"/>
</dbReference>
<comment type="caution">
    <text evidence="7">The sequence shown here is derived from an EMBL/GenBank/DDBJ whole genome shotgun (WGS) entry which is preliminary data.</text>
</comment>
<evidence type="ECO:0000256" key="2">
    <source>
        <dbReference type="ARBA" id="ARBA00022679"/>
    </source>
</evidence>
<evidence type="ECO:0000256" key="3">
    <source>
        <dbReference type="ARBA" id="ARBA00022777"/>
    </source>
</evidence>
<dbReference type="InterPro" id="IPR018485">
    <property type="entry name" value="FGGY_C"/>
</dbReference>
<comment type="similarity">
    <text evidence="1 4">Belongs to the FGGY kinase family.</text>
</comment>
<gene>
    <name evidence="7" type="ORF">C7I84_12910</name>
</gene>
<dbReference type="GO" id="GO:0016301">
    <property type="term" value="F:kinase activity"/>
    <property type="evidence" value="ECO:0007669"/>
    <property type="project" value="UniProtKB-KW"/>
</dbReference>
<dbReference type="Pfam" id="PF02782">
    <property type="entry name" value="FGGY_C"/>
    <property type="match status" value="1"/>
</dbReference>
<dbReference type="AlphaFoldDB" id="A0A2P7SAJ9"/>
<dbReference type="GO" id="GO:0016773">
    <property type="term" value="F:phosphotransferase activity, alcohol group as acceptor"/>
    <property type="evidence" value="ECO:0007669"/>
    <property type="project" value="InterPro"/>
</dbReference>
<protein>
    <submittedName>
        <fullName evidence="7">Xylulose kinase</fullName>
    </submittedName>
</protein>
<dbReference type="SUPFAM" id="SSF53067">
    <property type="entry name" value="Actin-like ATPase domain"/>
    <property type="match status" value="2"/>
</dbReference>
<dbReference type="InterPro" id="IPR043129">
    <property type="entry name" value="ATPase_NBD"/>
</dbReference>
<dbReference type="InterPro" id="IPR000577">
    <property type="entry name" value="Carb_kinase_FGGY"/>
</dbReference>
<dbReference type="Proteomes" id="UP000241229">
    <property type="component" value="Unassembled WGS sequence"/>
</dbReference>
<accession>A0A2P7SAJ9</accession>
<evidence type="ECO:0000256" key="4">
    <source>
        <dbReference type="RuleBase" id="RU003733"/>
    </source>
</evidence>
<dbReference type="InterPro" id="IPR018483">
    <property type="entry name" value="Carb_kinase_FGGY_CS"/>
</dbReference>
<keyword evidence="8" id="KW-1185">Reference proteome</keyword>
<proteinExistence type="inferred from homology"/>
<feature type="domain" description="Carbohydrate kinase FGGY C-terminal" evidence="6">
    <location>
        <begin position="260"/>
        <end position="446"/>
    </location>
</feature>
<dbReference type="PIRSF" id="PIRSF000538">
    <property type="entry name" value="GlpK"/>
    <property type="match status" value="1"/>
</dbReference>
<name>A0A2P7SAJ9_9HYPH</name>
<dbReference type="PANTHER" id="PTHR43095:SF5">
    <property type="entry name" value="XYLULOSE KINASE"/>
    <property type="match status" value="1"/>
</dbReference>
<dbReference type="CDD" id="cd07779">
    <property type="entry name" value="ASKHA_NBD_FGGY_YgcE-like"/>
    <property type="match status" value="1"/>
</dbReference>